<dbReference type="InterPro" id="IPR031322">
    <property type="entry name" value="Shikimate/glucono_kinase"/>
</dbReference>
<comment type="cofactor">
    <cofactor evidence="17">
        <name>Mg(2+)</name>
        <dbReference type="ChEBI" id="CHEBI:18420"/>
    </cofactor>
    <text evidence="17">Binds 1 Mg(2+) ion per subunit.</text>
</comment>
<comment type="catalytic activity">
    <reaction evidence="16 17">
        <text>shikimate + ATP = 3-phosphoshikimate + ADP + H(+)</text>
        <dbReference type="Rhea" id="RHEA:13121"/>
        <dbReference type="ChEBI" id="CHEBI:15378"/>
        <dbReference type="ChEBI" id="CHEBI:30616"/>
        <dbReference type="ChEBI" id="CHEBI:36208"/>
        <dbReference type="ChEBI" id="CHEBI:145989"/>
        <dbReference type="ChEBI" id="CHEBI:456216"/>
        <dbReference type="EC" id="2.7.1.71"/>
    </reaction>
</comment>
<evidence type="ECO:0000256" key="13">
    <source>
        <dbReference type="ARBA" id="ARBA00023141"/>
    </source>
</evidence>
<dbReference type="PANTHER" id="PTHR43622:SF7">
    <property type="entry name" value="3-DEHYDROQUINATE SYNTHASE, CHLOROPLASTIC"/>
    <property type="match status" value="1"/>
</dbReference>
<comment type="pathway">
    <text evidence="5 17">Metabolic intermediate biosynthesis; chorismate biosynthesis; chorismate from D-erythrose 4-phosphate and phosphoenolpyruvate: step 5/7.</text>
</comment>
<keyword evidence="6 18" id="KW-0963">Cytoplasm</keyword>
<feature type="binding site" evidence="18">
    <location>
        <begin position="371"/>
        <end position="372"/>
    </location>
    <ligand>
        <name>NAD(+)</name>
        <dbReference type="ChEBI" id="CHEBI:57540"/>
    </ligand>
</feature>
<comment type="caution">
    <text evidence="22">The sequence shown here is derived from an EMBL/GenBank/DDBJ whole genome shotgun (WGS) entry which is preliminary data.</text>
</comment>
<dbReference type="HAMAP" id="MF_00110">
    <property type="entry name" value="DHQ_synthase"/>
    <property type="match status" value="1"/>
</dbReference>
<evidence type="ECO:0000256" key="14">
    <source>
        <dbReference type="ARBA" id="ARBA00023239"/>
    </source>
</evidence>
<evidence type="ECO:0000313" key="23">
    <source>
        <dbReference type="Proteomes" id="UP000635278"/>
    </source>
</evidence>
<dbReference type="Gene3D" id="3.40.50.300">
    <property type="entry name" value="P-loop containing nucleotide triphosphate hydrolases"/>
    <property type="match status" value="1"/>
</dbReference>
<comment type="catalytic activity">
    <reaction evidence="1 18">
        <text>7-phospho-2-dehydro-3-deoxy-D-arabino-heptonate = 3-dehydroquinate + phosphate</text>
        <dbReference type="Rhea" id="RHEA:21968"/>
        <dbReference type="ChEBI" id="CHEBI:32364"/>
        <dbReference type="ChEBI" id="CHEBI:43474"/>
        <dbReference type="ChEBI" id="CHEBI:58394"/>
        <dbReference type="EC" id="4.2.3.4"/>
    </reaction>
</comment>
<evidence type="ECO:0000256" key="19">
    <source>
        <dbReference type="SAM" id="MobiDB-lite"/>
    </source>
</evidence>
<feature type="binding site" evidence="17">
    <location>
        <position position="86"/>
    </location>
    <ligand>
        <name>Mg(2+)</name>
        <dbReference type="ChEBI" id="CHEBI:18420"/>
    </ligand>
</feature>
<evidence type="ECO:0000259" key="21">
    <source>
        <dbReference type="Pfam" id="PF24621"/>
    </source>
</evidence>
<keyword evidence="13 18" id="KW-0057">Aromatic amino acid biosynthesis</keyword>
<comment type="caution">
    <text evidence="18">Lacks conserved residue(s) required for the propagation of feature annotation.</text>
</comment>
<gene>
    <name evidence="18" type="primary">aroB</name>
    <name evidence="17" type="synonym">aroK</name>
    <name evidence="22" type="ORF">GOB93_08415</name>
</gene>
<keyword evidence="18" id="KW-0170">Cobalt</keyword>
<dbReference type="CDD" id="cd00464">
    <property type="entry name" value="SK"/>
    <property type="match status" value="1"/>
</dbReference>
<dbReference type="InterPro" id="IPR030960">
    <property type="entry name" value="DHQS/DOIS_N"/>
</dbReference>
<dbReference type="CDD" id="cd08195">
    <property type="entry name" value="DHQS"/>
    <property type="match status" value="1"/>
</dbReference>
<feature type="binding site" evidence="18">
    <location>
        <position position="492"/>
    </location>
    <ligand>
        <name>Zn(2+)</name>
        <dbReference type="ChEBI" id="CHEBI:29105"/>
    </ligand>
</feature>
<dbReference type="SUPFAM" id="SSF52540">
    <property type="entry name" value="P-loop containing nucleoside triphosphate hydrolases"/>
    <property type="match status" value="1"/>
</dbReference>
<comment type="pathway">
    <text evidence="4 18">Metabolic intermediate biosynthesis; chorismate biosynthesis; chorismate from D-erythrose 4-phosphate and phosphoenolpyruvate: step 2/7.</text>
</comment>
<evidence type="ECO:0000256" key="7">
    <source>
        <dbReference type="ARBA" id="ARBA00022605"/>
    </source>
</evidence>
<dbReference type="SUPFAM" id="SSF56796">
    <property type="entry name" value="Dehydroquinate synthase-like"/>
    <property type="match status" value="1"/>
</dbReference>
<evidence type="ECO:0000256" key="5">
    <source>
        <dbReference type="ARBA" id="ARBA00004842"/>
    </source>
</evidence>
<feature type="binding site" evidence="17">
    <location>
        <begin position="82"/>
        <end position="87"/>
    </location>
    <ligand>
        <name>ATP</name>
        <dbReference type="ChEBI" id="CHEBI:30616"/>
    </ligand>
</feature>
<comment type="function">
    <text evidence="3 18">Catalyzes the conversion of 3-deoxy-D-arabino-heptulosonate 7-phosphate (DAHP) to dehydroquinate (DHQ).</text>
</comment>
<evidence type="ECO:0000313" key="22">
    <source>
        <dbReference type="EMBL" id="NHN84666.1"/>
    </source>
</evidence>
<comment type="similarity">
    <text evidence="17">Belongs to the shikimate kinase family.</text>
</comment>
<dbReference type="NCBIfam" id="NF010552">
    <property type="entry name" value="PRK13946.1"/>
    <property type="match status" value="1"/>
</dbReference>
<dbReference type="Gene3D" id="3.40.50.1970">
    <property type="match status" value="1"/>
</dbReference>
<feature type="binding site" evidence="18">
    <location>
        <position position="510"/>
    </location>
    <ligand>
        <name>Zn(2+)</name>
        <dbReference type="ChEBI" id="CHEBI:29105"/>
    </ligand>
</feature>
<keyword evidence="7 18" id="KW-0028">Amino-acid biosynthesis</keyword>
<dbReference type="InterPro" id="IPR027417">
    <property type="entry name" value="P-loop_NTPase"/>
</dbReference>
<keyword evidence="12 18" id="KW-0520">NAD</keyword>
<dbReference type="PANTHER" id="PTHR43622">
    <property type="entry name" value="3-DEHYDROQUINATE SYNTHASE"/>
    <property type="match status" value="1"/>
</dbReference>
<feature type="compositionally biased region" description="Basic and acidic residues" evidence="19">
    <location>
        <begin position="1"/>
        <end position="11"/>
    </location>
</feature>
<dbReference type="GO" id="GO:0003856">
    <property type="term" value="F:3-dehydroquinate synthase activity"/>
    <property type="evidence" value="ECO:0007669"/>
    <property type="project" value="UniProtKB-EC"/>
</dbReference>
<dbReference type="InterPro" id="IPR016037">
    <property type="entry name" value="DHQ_synth_AroB"/>
</dbReference>
<feature type="domain" description="3-dehydroquinate synthase C-terminal" evidence="21">
    <location>
        <begin position="423"/>
        <end position="574"/>
    </location>
</feature>
<dbReference type="NCBIfam" id="TIGR01357">
    <property type="entry name" value="aroB"/>
    <property type="match status" value="1"/>
</dbReference>
<dbReference type="RefSeq" id="WP_173583064.1">
    <property type="nucleotide sequence ID" value="NZ_WOTB01000009.1"/>
</dbReference>
<keyword evidence="11 17" id="KW-0067">ATP-binding</keyword>
<dbReference type="Proteomes" id="UP000635278">
    <property type="component" value="Unassembled WGS sequence"/>
</dbReference>
<feature type="binding site" evidence="17">
    <location>
        <position position="150"/>
    </location>
    <ligand>
        <name>substrate</name>
    </ligand>
</feature>
<feature type="binding site" evidence="17">
    <location>
        <position position="128"/>
    </location>
    <ligand>
        <name>substrate</name>
    </ligand>
</feature>
<comment type="subunit">
    <text evidence="17">Monomer.</text>
</comment>
<dbReference type="Gene3D" id="1.20.1090.10">
    <property type="entry name" value="Dehydroquinate synthase-like - alpha domain"/>
    <property type="match status" value="1"/>
</dbReference>
<feature type="binding site" evidence="17">
    <location>
        <position position="188"/>
    </location>
    <ligand>
        <name>ATP</name>
        <dbReference type="ChEBI" id="CHEBI:30616"/>
    </ligand>
</feature>
<feature type="domain" description="3-dehydroquinate synthase N-terminal" evidence="20">
    <location>
        <begin position="309"/>
        <end position="421"/>
    </location>
</feature>
<sequence>MSRPYSAERPEFPPAVPDPDADSATDAVASVRVADAVPSGVALSPSAPSSADPFPLNLDALRTSTGFGPLAGRSIVLIGLMGAGKSTIGRRLAQRLGLGFVDADAEIERAAGCSISDVFRMYGEGAFRDGERRVIRRLLDGPSRVLATGGGAFMNAETRAVIRERAISVWLRCPLDILVRRVAGRSHRPLLNHSRPRDVLERLITERHPVYAEADIIVQCGDDNVDNSTTRVIEALALNHRPRRLPVALDRASYDVVIGAGLIERAGALLAPVLPQKRVVVVTDATVAELWLPPLLESLGDSGFHVRTVVVPPGEKSKSLEEFGRVTDAILEQGVERRTTIIALGGGIVGDLAGFVAASTLRGLPFVQIPTTLLSQVDSSVGGKTGINTRWGKNLIGAFHQPAAVLADISTLATLPAREIRAGYAEIIKAGLIGDERFFAWCEMHGATVLSQEPEPLAEAVERACAFKAAVVTKDEFERSSEGGRALLNLGHTFGHALEAELGYDGRLLHGEAVSIGLRLAFLLSVRLGYCPQADLDRLTRHLESTGMPAWISDTGEAFAADTLLRHMTRDKKMHDGKLTFILVRGIGRAFTCRDVPEAAVRAVLIEEGCASDALQTPDNGRPK</sequence>
<keyword evidence="18" id="KW-0862">Zinc</keyword>
<feature type="binding site" evidence="18">
    <location>
        <position position="426"/>
    </location>
    <ligand>
        <name>Zn(2+)</name>
        <dbReference type="ChEBI" id="CHEBI:29105"/>
    </ligand>
</feature>
<dbReference type="PRINTS" id="PR01100">
    <property type="entry name" value="SHIKIMTKNASE"/>
</dbReference>
<reference evidence="22 23" key="1">
    <citation type="journal article" date="2020" name="Int. J. Syst. Evol. Microbiol.">
        <title>Novel acetic acid bacteria from cider fermentations: Acetobacter conturbans sp. nov. and Acetobacter fallax sp. nov.</title>
        <authorList>
            <person name="Sombolestani A.S."/>
            <person name="Cleenwerck I."/>
            <person name="Cnockaert M."/>
            <person name="Borremans W."/>
            <person name="Wieme A.D."/>
            <person name="De Vuyst L."/>
            <person name="Vandamme P."/>
        </authorList>
    </citation>
    <scope>NUCLEOTIDE SEQUENCE [LARGE SCALE GENOMIC DNA]</scope>
    <source>
        <strain evidence="22 23">LMG 30640</strain>
    </source>
</reference>
<evidence type="ECO:0000256" key="12">
    <source>
        <dbReference type="ARBA" id="ARBA00023027"/>
    </source>
</evidence>
<evidence type="ECO:0000256" key="8">
    <source>
        <dbReference type="ARBA" id="ARBA00022679"/>
    </source>
</evidence>
<evidence type="ECO:0000256" key="11">
    <source>
        <dbReference type="ARBA" id="ARBA00022840"/>
    </source>
</evidence>
<keyword evidence="8 17" id="KW-0808">Transferase</keyword>
<evidence type="ECO:0000256" key="15">
    <source>
        <dbReference type="ARBA" id="ARBA00023268"/>
    </source>
</evidence>
<accession>A0ABX0JQB3</accession>
<feature type="binding site" evidence="17">
    <location>
        <position position="104"/>
    </location>
    <ligand>
        <name>substrate</name>
    </ligand>
</feature>
<feature type="region of interest" description="Disordered" evidence="19">
    <location>
        <begin position="1"/>
        <end position="25"/>
    </location>
</feature>
<feature type="binding site" evidence="18">
    <location>
        <begin position="411"/>
        <end position="414"/>
    </location>
    <ligand>
        <name>NAD(+)</name>
        <dbReference type="ChEBI" id="CHEBI:57540"/>
    </ligand>
</feature>
<comment type="cofactor">
    <cofactor evidence="2 18">
        <name>NAD(+)</name>
        <dbReference type="ChEBI" id="CHEBI:57540"/>
    </cofactor>
</comment>
<protein>
    <recommendedName>
        <fullName evidence="17 18">Multifunctional fusion protein</fullName>
    </recommendedName>
    <domain>
        <recommendedName>
            <fullName evidence="17">Shikimate kinase</fullName>
            <shortName evidence="17">SK</shortName>
            <ecNumber evidence="17">2.7.1.71</ecNumber>
        </recommendedName>
    </domain>
    <domain>
        <recommendedName>
            <fullName evidence="18">3-dehydroquinate synthase</fullName>
            <shortName evidence="18">DHQS</shortName>
            <ecNumber evidence="18">4.2.3.4</ecNumber>
        </recommendedName>
    </domain>
</protein>
<dbReference type="InterPro" id="IPR023000">
    <property type="entry name" value="Shikimate_kinase_CS"/>
</dbReference>
<keyword evidence="10 17" id="KW-0418">Kinase</keyword>
<dbReference type="InterPro" id="IPR050071">
    <property type="entry name" value="Dehydroquinate_synthase"/>
</dbReference>
<evidence type="ECO:0000256" key="18">
    <source>
        <dbReference type="HAMAP-Rule" id="MF_00110"/>
    </source>
</evidence>
<evidence type="ECO:0000256" key="1">
    <source>
        <dbReference type="ARBA" id="ARBA00001393"/>
    </source>
</evidence>
<dbReference type="EC" id="4.2.3.4" evidence="18"/>
<dbReference type="Pfam" id="PF01202">
    <property type="entry name" value="SKI"/>
    <property type="match status" value="1"/>
</dbReference>
<evidence type="ECO:0000256" key="3">
    <source>
        <dbReference type="ARBA" id="ARBA00003485"/>
    </source>
</evidence>
<dbReference type="Pfam" id="PF24621">
    <property type="entry name" value="DHQS_C"/>
    <property type="match status" value="1"/>
</dbReference>
<keyword evidence="18" id="KW-0479">Metal-binding</keyword>
<feature type="binding site" evidence="17">
    <location>
        <position position="207"/>
    </location>
    <ligand>
        <name>substrate</name>
    </ligand>
</feature>
<proteinExistence type="inferred from homology"/>
<dbReference type="InterPro" id="IPR056179">
    <property type="entry name" value="DHQS_C"/>
</dbReference>
<comment type="similarity">
    <text evidence="18">Belongs to the sugar phosphate cyclases superfamily. Dehydroquinate synthase family.</text>
</comment>
<dbReference type="EMBL" id="WOTB01000009">
    <property type="protein sequence ID" value="NHN84666.1"/>
    <property type="molecule type" value="Genomic_DNA"/>
</dbReference>
<dbReference type="HAMAP" id="MF_00109">
    <property type="entry name" value="Shikimate_kinase"/>
    <property type="match status" value="1"/>
</dbReference>
<keyword evidence="9 18" id="KW-0547">Nucleotide-binding</keyword>
<evidence type="ECO:0000259" key="20">
    <source>
        <dbReference type="Pfam" id="PF01761"/>
    </source>
</evidence>
<keyword evidence="15" id="KW-0511">Multifunctional enzyme</keyword>
<evidence type="ECO:0000256" key="10">
    <source>
        <dbReference type="ARBA" id="ARBA00022777"/>
    </source>
</evidence>
<dbReference type="EC" id="2.7.1.71" evidence="17"/>
<dbReference type="InterPro" id="IPR000623">
    <property type="entry name" value="Shikimate_kinase/TSH1"/>
</dbReference>
<name>A0ABX0JQB3_9PROT</name>
<dbReference type="PROSITE" id="PS01128">
    <property type="entry name" value="SHIKIMATE_KINASE"/>
    <property type="match status" value="1"/>
</dbReference>
<keyword evidence="23" id="KW-1185">Reference proteome</keyword>
<evidence type="ECO:0000256" key="4">
    <source>
        <dbReference type="ARBA" id="ARBA00004661"/>
    </source>
</evidence>
<evidence type="ECO:0000256" key="2">
    <source>
        <dbReference type="ARBA" id="ARBA00001911"/>
    </source>
</evidence>
<evidence type="ECO:0000256" key="9">
    <source>
        <dbReference type="ARBA" id="ARBA00022741"/>
    </source>
</evidence>
<comment type="subcellular location">
    <subcellularLocation>
        <location evidence="18">Cytoplasm</location>
    </subcellularLocation>
</comment>
<evidence type="ECO:0000256" key="17">
    <source>
        <dbReference type="HAMAP-Rule" id="MF_00109"/>
    </source>
</evidence>
<keyword evidence="17" id="KW-0460">Magnesium</keyword>
<evidence type="ECO:0000256" key="6">
    <source>
        <dbReference type="ARBA" id="ARBA00022490"/>
    </source>
</evidence>
<keyword evidence="14 18" id="KW-0456">Lyase</keyword>
<comment type="function">
    <text evidence="17">Catalyzes the specific phosphorylation of the 3-hydroxyl group of shikimic acid using ATP as a cosubstrate.</text>
</comment>
<feature type="binding site" evidence="18">
    <location>
        <position position="384"/>
    </location>
    <ligand>
        <name>NAD(+)</name>
        <dbReference type="ChEBI" id="CHEBI:57540"/>
    </ligand>
</feature>
<evidence type="ECO:0000256" key="16">
    <source>
        <dbReference type="ARBA" id="ARBA00048567"/>
    </source>
</evidence>
<feature type="binding site" evidence="18">
    <location>
        <position position="393"/>
    </location>
    <ligand>
        <name>NAD(+)</name>
        <dbReference type="ChEBI" id="CHEBI:57540"/>
    </ligand>
</feature>
<organism evidence="22 23">
    <name type="scientific">Acetobacter musti</name>
    <dbReference type="NCBI Taxonomy" id="864732"/>
    <lineage>
        <taxon>Bacteria</taxon>
        <taxon>Pseudomonadati</taxon>
        <taxon>Pseudomonadota</taxon>
        <taxon>Alphaproteobacteria</taxon>
        <taxon>Acetobacterales</taxon>
        <taxon>Acetobacteraceae</taxon>
        <taxon>Acetobacter</taxon>
    </lineage>
</organism>
<dbReference type="Pfam" id="PF01761">
    <property type="entry name" value="DHQ_synthase"/>
    <property type="match status" value="1"/>
</dbReference>
<comment type="cofactor">
    <cofactor evidence="18">
        <name>Co(2+)</name>
        <dbReference type="ChEBI" id="CHEBI:48828"/>
    </cofactor>
    <cofactor evidence="18">
        <name>Zn(2+)</name>
        <dbReference type="ChEBI" id="CHEBI:29105"/>
    </cofactor>
    <text evidence="18">Binds 1 divalent metal cation per subunit. Can use either Co(2+) or Zn(2+).</text>
</comment>